<dbReference type="PANTHER" id="PTHR30547:SF0">
    <property type="entry name" value="BLR8175 PROTEIN"/>
    <property type="match status" value="1"/>
</dbReference>
<protein>
    <recommendedName>
        <fullName evidence="5">DUF1016 domain-containing protein</fullName>
    </recommendedName>
</protein>
<dbReference type="InterPro" id="IPR041527">
    <property type="entry name" value="YhcG_N"/>
</dbReference>
<dbReference type="EMBL" id="CP002565">
    <property type="protein sequence ID" value="AEB66993.1"/>
    <property type="molecule type" value="Genomic_DNA"/>
</dbReference>
<feature type="domain" description="YhcG N-terminal" evidence="2">
    <location>
        <begin position="37"/>
        <end position="173"/>
    </location>
</feature>
<dbReference type="STRING" id="990316.MCON_0078"/>
<evidence type="ECO:0000259" key="2">
    <source>
        <dbReference type="Pfam" id="PF17761"/>
    </source>
</evidence>
<evidence type="ECO:0000313" key="3">
    <source>
        <dbReference type="EMBL" id="AEB66993.1"/>
    </source>
</evidence>
<dbReference type="Pfam" id="PF17761">
    <property type="entry name" value="DUF1016_N"/>
    <property type="match status" value="1"/>
</dbReference>
<dbReference type="RefSeq" id="WP_013718055.1">
    <property type="nucleotide sequence ID" value="NC_015416.1"/>
</dbReference>
<reference evidence="3 4" key="1">
    <citation type="journal article" date="2011" name="J. Bacteriol.">
        <title>Complete genome sequence of Methanosaeta concilii, a specialist in aceticlastic methanogenesis.</title>
        <authorList>
            <person name="Barber R.D."/>
            <person name="Zhang L."/>
            <person name="Harnack M."/>
            <person name="Olson M.V."/>
            <person name="Kaul R."/>
            <person name="Ingram-Smith C."/>
            <person name="Smith K.S."/>
        </authorList>
    </citation>
    <scope>NUCLEOTIDE SEQUENCE [LARGE SCALE GENOMIC DNA]</scope>
    <source>
        <strain evidence="4">ATCC 5969 / DSM 3671 / JCM 10134 / NBRC 103675 / OCM 69 / GP-6</strain>
    </source>
</reference>
<gene>
    <name evidence="3" type="ordered locus">MCON_0078</name>
</gene>
<dbReference type="InterPro" id="IPR053148">
    <property type="entry name" value="PD-DEXK-like_domain"/>
</dbReference>
<dbReference type="Gene3D" id="3.40.1350.10">
    <property type="match status" value="1"/>
</dbReference>
<sequence length="367" mass="42180">MKDEERSYRGQLHDDASFPVAAGHKEMPESYAVFIGEIKERIQKERLRVVMSANSSMVLLYWDIGRTIIDRQEKEGWGAKVIDRLSADLREAFPDMQGLSPRNLKYMRAFAAAWPDREIVQEVLAQITWYHNIALLEKVADSQVRLWYAKKGLEEGWSRSVLVMQIERKLHDRQGKALNNFNLTLLPGDSDMAAQIFKDPYLFDFLGTADPRREREVEKGLIDHIQRFLLELGEGFAFVGRQVHLEFATKDYYLDLLFYHLKLRSYVVVELKSVSFDPGFVGTLNMYLSAVDDLLRHPDDKPSIGLLLCRKGSRIEVEYALRGIQKPMGVAGWETKLVKTLPEELQSKLPSVAEIEAELTWDENEGA</sequence>
<evidence type="ECO:0000313" key="4">
    <source>
        <dbReference type="Proteomes" id="UP000007807"/>
    </source>
</evidence>
<dbReference type="Pfam" id="PF06250">
    <property type="entry name" value="YhcG_C"/>
    <property type="match status" value="1"/>
</dbReference>
<accession>F4BTW0</accession>
<evidence type="ECO:0008006" key="5">
    <source>
        <dbReference type="Google" id="ProtNLM"/>
    </source>
</evidence>
<dbReference type="InterPro" id="IPR011856">
    <property type="entry name" value="tRNA_endonuc-like_dom_sf"/>
</dbReference>
<evidence type="ECO:0000259" key="1">
    <source>
        <dbReference type="Pfam" id="PF06250"/>
    </source>
</evidence>
<dbReference type="GO" id="GO:0003676">
    <property type="term" value="F:nucleic acid binding"/>
    <property type="evidence" value="ECO:0007669"/>
    <property type="project" value="InterPro"/>
</dbReference>
<proteinExistence type="predicted"/>
<dbReference type="AlphaFoldDB" id="F4BTW0"/>
<dbReference type="InParanoid" id="F4BTW0"/>
<dbReference type="HOGENOM" id="CLU_046640_0_1_2"/>
<dbReference type="InterPro" id="IPR009362">
    <property type="entry name" value="YhcG_C"/>
</dbReference>
<dbReference type="PANTHER" id="PTHR30547">
    <property type="entry name" value="UNCHARACTERIZED PROTEIN YHCG-RELATED"/>
    <property type="match status" value="1"/>
</dbReference>
<dbReference type="KEGG" id="mcj:MCON_0078"/>
<organism evidence="3 4">
    <name type="scientific">Methanothrix soehngenii (strain ATCC 5969 / DSM 3671 / JCM 10134 / NBRC 103675 / OCM 69 / GP-6)</name>
    <name type="common">Methanosaeta concilii</name>
    <dbReference type="NCBI Taxonomy" id="990316"/>
    <lineage>
        <taxon>Archaea</taxon>
        <taxon>Methanobacteriati</taxon>
        <taxon>Methanobacteriota</taxon>
        <taxon>Stenosarchaea group</taxon>
        <taxon>Methanomicrobia</taxon>
        <taxon>Methanotrichales</taxon>
        <taxon>Methanotrichaceae</taxon>
        <taxon>Methanothrix</taxon>
    </lineage>
</organism>
<dbReference type="GeneID" id="10459884"/>
<name>F4BTW0_METSG</name>
<keyword evidence="4" id="KW-1185">Reference proteome</keyword>
<feature type="domain" description="YhcG PDDEXK nuclease" evidence="1">
    <location>
        <begin position="195"/>
        <end position="350"/>
    </location>
</feature>
<dbReference type="Proteomes" id="UP000007807">
    <property type="component" value="Chromosome"/>
</dbReference>